<protein>
    <submittedName>
        <fullName evidence="3">Uncharacterized protein</fullName>
    </submittedName>
</protein>
<dbReference type="Pfam" id="PF06159">
    <property type="entry name" value="TRAPPC13_N"/>
    <property type="match status" value="1"/>
</dbReference>
<dbReference type="PANTHER" id="PTHR13134:SF3">
    <property type="entry name" value="TRAFFICKING PROTEIN PARTICLE COMPLEX SUBUNIT 13"/>
    <property type="match status" value="1"/>
</dbReference>
<feature type="domain" description="Trafficking protein particle complex subunit 13 N-terminal" evidence="1">
    <location>
        <begin position="49"/>
        <end position="171"/>
    </location>
</feature>
<dbReference type="Proteomes" id="UP000009170">
    <property type="component" value="Unassembled WGS sequence"/>
</dbReference>
<dbReference type="GeneID" id="9836033"/>
<keyword evidence="4" id="KW-1185">Reference proteome</keyword>
<evidence type="ECO:0000313" key="4">
    <source>
        <dbReference type="Proteomes" id="UP000009170"/>
    </source>
</evidence>
<dbReference type="RefSeq" id="XP_022840126.1">
    <property type="nucleotide sequence ID" value="XM_022982906.1"/>
</dbReference>
<evidence type="ECO:0000259" key="1">
    <source>
        <dbReference type="Pfam" id="PF06159"/>
    </source>
</evidence>
<feature type="domain" description="Trafficking protein particle complex subunit 13 middle" evidence="2">
    <location>
        <begin position="175"/>
        <end position="303"/>
    </location>
</feature>
<dbReference type="Pfam" id="PF23647">
    <property type="entry name" value="TRAPPC13_M"/>
    <property type="match status" value="1"/>
</dbReference>
<reference evidence="3 4" key="2">
    <citation type="journal article" date="2014" name="BMC Genomics">
        <title>An improved genome of the model marine alga Ostreococcus tauri unfolds by assessing Illumina de novo assemblies.</title>
        <authorList>
            <person name="Blanc-Mathieu R."/>
            <person name="Verhelst B."/>
            <person name="Derelle E."/>
            <person name="Rombauts S."/>
            <person name="Bouget F.Y."/>
            <person name="Carre I."/>
            <person name="Chateau A."/>
            <person name="Eyre-Walker A."/>
            <person name="Grimsley N."/>
            <person name="Moreau H."/>
            <person name="Piegu B."/>
            <person name="Rivals E."/>
            <person name="Schackwitz W."/>
            <person name="Van de Peer Y."/>
            <person name="Piganeau G."/>
        </authorList>
    </citation>
    <scope>NUCLEOTIDE SEQUENCE [LARGE SCALE GENOMIC DNA]</scope>
    <source>
        <strain evidence="4">OTTH 0595 / CCAP 157/2 / RCC745</strain>
    </source>
</reference>
<dbReference type="InParanoid" id="A0A090MD24"/>
<dbReference type="AlphaFoldDB" id="A0A090MD24"/>
<gene>
    <name evidence="3" type="ORF">OT_ostta12g02570</name>
</gene>
<proteinExistence type="predicted"/>
<dbReference type="InterPro" id="IPR010378">
    <property type="entry name" value="TRAPPC13"/>
</dbReference>
<sequence length="473" mass="50185">MRLRAPAYAHGDGRCALAQGLTRADLDRASTSAADAGDDEGGGWGGGGATGALALPRSFGTVSLGETFACVVSFGNFSRMDGDGKGVDGVGRGRTAREVGIKIELQTETRRTTLHDATREPIAVLRPGEKRDVVVSKDVKELGAHTLVCSAAYCDENGERRYSPQYFKFKVSNPLSVRTKTRAAPRGRIFLEVCVENATRNALLLEGARFDAVDGIMSRDMTPENAGQATRVDVGENDRGPGLPSIGKRAVYRLDPTGGSAHFLYEITSANASTTFAPTTPLGKLELRWRGAMGDLGRLQTQVINAGSAGSSDPVPEIAKIHQTIIVDPKPANAEEESTVYVERPFTLRARIEALAPIEAGAFALRVRDVVTGVYVDGPRAFRIDSLDRGQTVDVDVSCVALGLGVQTCPTLALCGAVDDALLHAPTPLEVFVVRDVPEATFPIEPRPVDVEFASLALDSSSSNPPTTPPTTL</sequence>
<dbReference type="GO" id="GO:1990072">
    <property type="term" value="C:TRAPPIII protein complex"/>
    <property type="evidence" value="ECO:0007669"/>
    <property type="project" value="TreeGrafter"/>
</dbReference>
<evidence type="ECO:0000259" key="2">
    <source>
        <dbReference type="Pfam" id="PF23647"/>
    </source>
</evidence>
<dbReference type="STRING" id="70448.A0A090MD24"/>
<dbReference type="EMBL" id="CAID01000012">
    <property type="protein sequence ID" value="CEF99949.1"/>
    <property type="molecule type" value="Genomic_DNA"/>
</dbReference>
<organism evidence="3 4">
    <name type="scientific">Ostreococcus tauri</name>
    <name type="common">Marine green alga</name>
    <dbReference type="NCBI Taxonomy" id="70448"/>
    <lineage>
        <taxon>Eukaryota</taxon>
        <taxon>Viridiplantae</taxon>
        <taxon>Chlorophyta</taxon>
        <taxon>Mamiellophyceae</taxon>
        <taxon>Mamiellales</taxon>
        <taxon>Bathycoccaceae</taxon>
        <taxon>Ostreococcus</taxon>
    </lineage>
</organism>
<reference evidence="4" key="1">
    <citation type="journal article" date="2006" name="Proc. Natl. Acad. Sci. U.S.A.">
        <title>Genome analysis of the smallest free-living eukaryote Ostreococcus tauri unveils many unique features.</title>
        <authorList>
            <person name="Derelle E."/>
            <person name="Ferraz C."/>
            <person name="Rombauts S."/>
            <person name="Rouze P."/>
            <person name="Worden A.Z."/>
            <person name="Robbens S."/>
            <person name="Partensky F."/>
            <person name="Degroeve S."/>
            <person name="Echeynie S."/>
            <person name="Cooke R."/>
            <person name="Saeys Y."/>
            <person name="Wuyts J."/>
            <person name="Jabbari K."/>
            <person name="Bowler C."/>
            <person name="Panaud O."/>
            <person name="Piegu B."/>
            <person name="Ball S.G."/>
            <person name="Ral J.-P."/>
            <person name="Bouget F.-Y."/>
            <person name="Piganeau G."/>
            <person name="De Baets B."/>
            <person name="Picard A."/>
            <person name="Delseny M."/>
            <person name="Demaille J."/>
            <person name="Van de Peer Y."/>
            <person name="Moreau H."/>
        </authorList>
    </citation>
    <scope>NUCLEOTIDE SEQUENCE [LARGE SCALE GENOMIC DNA]</scope>
    <source>
        <strain evidence="4">OTTH 0595 / CCAP 157/2 / RCC745</strain>
    </source>
</reference>
<accession>A0A090MD24</accession>
<dbReference type="PANTHER" id="PTHR13134">
    <property type="entry name" value="TRAFFICKING PROTEIN PARTICLE COMPLEX SUBUNIT 13"/>
    <property type="match status" value="1"/>
</dbReference>
<name>A0A090MD24_OSTTA</name>
<dbReference type="FunCoup" id="A0A090MD24">
    <property type="interactions" value="1590"/>
</dbReference>
<dbReference type="KEGG" id="ota:OT_ostta12g02570"/>
<dbReference type="InterPro" id="IPR055427">
    <property type="entry name" value="TRAPPC13_N"/>
</dbReference>
<comment type="caution">
    <text evidence="3">The sequence shown here is derived from an EMBL/GenBank/DDBJ whole genome shotgun (WGS) entry which is preliminary data.</text>
</comment>
<evidence type="ECO:0000313" key="3">
    <source>
        <dbReference type="EMBL" id="CEF99949.1"/>
    </source>
</evidence>
<dbReference type="InterPro" id="IPR055429">
    <property type="entry name" value="TRAPPC13_M"/>
</dbReference>
<dbReference type="OrthoDB" id="566048at2759"/>